<keyword evidence="1" id="KW-0812">Transmembrane</keyword>
<keyword evidence="1" id="KW-0472">Membrane</keyword>
<evidence type="ECO:0008006" key="4">
    <source>
        <dbReference type="Google" id="ProtNLM"/>
    </source>
</evidence>
<name>A0A4Y7R8Q6_9FIRM</name>
<evidence type="ECO:0000313" key="2">
    <source>
        <dbReference type="EMBL" id="TEB05348.1"/>
    </source>
</evidence>
<organism evidence="2 3">
    <name type="scientific">Pelotomaculum schinkii</name>
    <dbReference type="NCBI Taxonomy" id="78350"/>
    <lineage>
        <taxon>Bacteria</taxon>
        <taxon>Bacillati</taxon>
        <taxon>Bacillota</taxon>
        <taxon>Clostridia</taxon>
        <taxon>Eubacteriales</taxon>
        <taxon>Desulfotomaculaceae</taxon>
        <taxon>Pelotomaculum</taxon>
    </lineage>
</organism>
<evidence type="ECO:0000313" key="3">
    <source>
        <dbReference type="Proteomes" id="UP000298324"/>
    </source>
</evidence>
<accession>A0A4Y7R8Q6</accession>
<dbReference type="AlphaFoldDB" id="A0A4Y7R8Q6"/>
<comment type="caution">
    <text evidence="2">The sequence shown here is derived from an EMBL/GenBank/DDBJ whole genome shotgun (WGS) entry which is preliminary data.</text>
</comment>
<dbReference type="Gene3D" id="1.10.1760.20">
    <property type="match status" value="1"/>
</dbReference>
<feature type="transmembrane region" description="Helical" evidence="1">
    <location>
        <begin position="122"/>
        <end position="143"/>
    </location>
</feature>
<sequence length="188" mass="20247">MSEPQAYEININENRMARSKQLAVVAVLIAIGAVLRMFTPPIAGITPNFVIAMYCIAILLVRPNLGGAIGIGLVGGAVAMMFSKSPIPYLNLFSEPAGALACAFIVRYLPEFNLSNYSFKPILATTIGTLVSGLLYITLNFKFALDLPPDKMMIAWKAACIGVVIPVTVINAVLAQILYLPAKKFLKL</sequence>
<feature type="transmembrane region" description="Helical" evidence="1">
    <location>
        <begin position="155"/>
        <end position="179"/>
    </location>
</feature>
<feature type="transmembrane region" description="Helical" evidence="1">
    <location>
        <begin position="51"/>
        <end position="82"/>
    </location>
</feature>
<protein>
    <recommendedName>
        <fullName evidence="4">Tryptophan transport protein</fullName>
    </recommendedName>
</protein>
<dbReference type="RefSeq" id="WP_134217020.1">
    <property type="nucleotide sequence ID" value="NZ_QFGA01000002.1"/>
</dbReference>
<dbReference type="Proteomes" id="UP000298324">
    <property type="component" value="Unassembled WGS sequence"/>
</dbReference>
<evidence type="ECO:0000256" key="1">
    <source>
        <dbReference type="SAM" id="Phobius"/>
    </source>
</evidence>
<feature type="transmembrane region" description="Helical" evidence="1">
    <location>
        <begin position="21"/>
        <end position="39"/>
    </location>
</feature>
<dbReference type="EMBL" id="QFGA01000002">
    <property type="protein sequence ID" value="TEB05348.1"/>
    <property type="molecule type" value="Genomic_DNA"/>
</dbReference>
<keyword evidence="3" id="KW-1185">Reference proteome</keyword>
<dbReference type="Pfam" id="PF17099">
    <property type="entry name" value="TrpP"/>
    <property type="match status" value="1"/>
</dbReference>
<proteinExistence type="predicted"/>
<reference evidence="2 3" key="1">
    <citation type="journal article" date="2018" name="Environ. Microbiol.">
        <title>Novel energy conservation strategies and behaviour of Pelotomaculum schinkii driving syntrophic propionate catabolism.</title>
        <authorList>
            <person name="Hidalgo-Ahumada C.A.P."/>
            <person name="Nobu M.K."/>
            <person name="Narihiro T."/>
            <person name="Tamaki H."/>
            <person name="Liu W.T."/>
            <person name="Kamagata Y."/>
            <person name="Stams A.J.M."/>
            <person name="Imachi H."/>
            <person name="Sousa D.Z."/>
        </authorList>
    </citation>
    <scope>NUCLEOTIDE SEQUENCE [LARGE SCALE GENOMIC DNA]</scope>
    <source>
        <strain evidence="2 3">HH</strain>
    </source>
</reference>
<gene>
    <name evidence="2" type="ORF">Psch_02389</name>
</gene>
<keyword evidence="1" id="KW-1133">Transmembrane helix</keyword>
<dbReference type="InterPro" id="IPR031360">
    <property type="entry name" value="TrpP"/>
</dbReference>